<accession>F2APS1</accession>
<comment type="caution">
    <text evidence="1">The sequence shown here is derived from an EMBL/GenBank/DDBJ whole genome shotgun (WGS) entry which is preliminary data.</text>
</comment>
<sequence length="42" mass="5027">MKTSLKVGWRKTSRFFGLPSKFARSEPDTYFRMKVSFHSVER</sequence>
<reference evidence="1 2" key="1">
    <citation type="journal article" date="2013" name="Mar. Genomics">
        <title>Expression of sulfatases in Rhodopirellula baltica and the diversity of sulfatases in the genus Rhodopirellula.</title>
        <authorList>
            <person name="Wegner C.E."/>
            <person name="Richter-Heitmann T."/>
            <person name="Klindworth A."/>
            <person name="Klockow C."/>
            <person name="Richter M."/>
            <person name="Achstetter T."/>
            <person name="Glockner F.O."/>
            <person name="Harder J."/>
        </authorList>
    </citation>
    <scope>NUCLEOTIDE SEQUENCE [LARGE SCALE GENOMIC DNA]</scope>
    <source>
        <strain evidence="1 2">WH47</strain>
    </source>
</reference>
<name>F2APS1_RHOBT</name>
<evidence type="ECO:0000313" key="2">
    <source>
        <dbReference type="Proteomes" id="UP000006222"/>
    </source>
</evidence>
<gene>
    <name evidence="1" type="ORF">RBWH47_04313</name>
</gene>
<protein>
    <submittedName>
        <fullName evidence="1">Uncharacterized protein</fullName>
    </submittedName>
</protein>
<dbReference type="EMBL" id="AFAR01000094">
    <property type="protein sequence ID" value="EGF28338.1"/>
    <property type="molecule type" value="Genomic_DNA"/>
</dbReference>
<proteinExistence type="predicted"/>
<dbReference type="AlphaFoldDB" id="F2APS1"/>
<evidence type="ECO:0000313" key="1">
    <source>
        <dbReference type="EMBL" id="EGF28338.1"/>
    </source>
</evidence>
<organism evidence="1 2">
    <name type="scientific">Rhodopirellula baltica WH47</name>
    <dbReference type="NCBI Taxonomy" id="991778"/>
    <lineage>
        <taxon>Bacteria</taxon>
        <taxon>Pseudomonadati</taxon>
        <taxon>Planctomycetota</taxon>
        <taxon>Planctomycetia</taxon>
        <taxon>Pirellulales</taxon>
        <taxon>Pirellulaceae</taxon>
        <taxon>Rhodopirellula</taxon>
    </lineage>
</organism>
<dbReference type="Proteomes" id="UP000006222">
    <property type="component" value="Unassembled WGS sequence"/>
</dbReference>